<dbReference type="PANTHER" id="PTHR10434:SF40">
    <property type="entry name" value="1-ACYL-SN-GLYCEROL-3-PHOSPHATE ACYLTRANSFERASE"/>
    <property type="match status" value="1"/>
</dbReference>
<dbReference type="SUPFAM" id="SSF69593">
    <property type="entry name" value="Glycerol-3-phosphate (1)-acyltransferase"/>
    <property type="match status" value="1"/>
</dbReference>
<dbReference type="PANTHER" id="PTHR10434">
    <property type="entry name" value="1-ACYL-SN-GLYCEROL-3-PHOSPHATE ACYLTRANSFERASE"/>
    <property type="match status" value="1"/>
</dbReference>
<evidence type="ECO:0000313" key="5">
    <source>
        <dbReference type="EMBL" id="HJD98376.1"/>
    </source>
</evidence>
<dbReference type="CDD" id="cd07989">
    <property type="entry name" value="LPLAT_AGPAT-like"/>
    <property type="match status" value="1"/>
</dbReference>
<evidence type="ECO:0000256" key="1">
    <source>
        <dbReference type="ARBA" id="ARBA00005189"/>
    </source>
</evidence>
<evidence type="ECO:0000259" key="4">
    <source>
        <dbReference type="SMART" id="SM00563"/>
    </source>
</evidence>
<gene>
    <name evidence="5" type="ORF">K8W16_12125</name>
</gene>
<dbReference type="InterPro" id="IPR002123">
    <property type="entry name" value="Plipid/glycerol_acylTrfase"/>
</dbReference>
<evidence type="ECO:0000256" key="3">
    <source>
        <dbReference type="ARBA" id="ARBA00023315"/>
    </source>
</evidence>
<reference evidence="5" key="2">
    <citation type="submission" date="2021-09" db="EMBL/GenBank/DDBJ databases">
        <authorList>
            <person name="Gilroy R."/>
        </authorList>
    </citation>
    <scope>NUCLEOTIDE SEQUENCE</scope>
    <source>
        <strain evidence="5">ChiGjej2B2-19336</strain>
    </source>
</reference>
<dbReference type="Pfam" id="PF01553">
    <property type="entry name" value="Acyltransferase"/>
    <property type="match status" value="1"/>
</dbReference>
<organism evidence="5 6">
    <name type="scientific">Mailhella massiliensis</name>
    <dbReference type="NCBI Taxonomy" id="1903261"/>
    <lineage>
        <taxon>Bacteria</taxon>
        <taxon>Pseudomonadati</taxon>
        <taxon>Thermodesulfobacteriota</taxon>
        <taxon>Desulfovibrionia</taxon>
        <taxon>Desulfovibrionales</taxon>
        <taxon>Desulfovibrionaceae</taxon>
        <taxon>Mailhella</taxon>
    </lineage>
</organism>
<dbReference type="GO" id="GO:0006654">
    <property type="term" value="P:phosphatidic acid biosynthetic process"/>
    <property type="evidence" value="ECO:0007669"/>
    <property type="project" value="TreeGrafter"/>
</dbReference>
<evidence type="ECO:0000313" key="6">
    <source>
        <dbReference type="Proteomes" id="UP000698963"/>
    </source>
</evidence>
<dbReference type="Proteomes" id="UP000698963">
    <property type="component" value="Unassembled WGS sequence"/>
</dbReference>
<accession>A0A921DSP7</accession>
<feature type="domain" description="Phospholipid/glycerol acyltransferase" evidence="4">
    <location>
        <begin position="81"/>
        <end position="198"/>
    </location>
</feature>
<evidence type="ECO:0000256" key="2">
    <source>
        <dbReference type="ARBA" id="ARBA00022679"/>
    </source>
</evidence>
<protein>
    <submittedName>
        <fullName evidence="5">1-acyl-sn-glycerol-3-phosphate acyltransferase</fullName>
    </submittedName>
</protein>
<dbReference type="RefSeq" id="WP_304124231.1">
    <property type="nucleotide sequence ID" value="NZ_DYZA01000249.1"/>
</dbReference>
<comment type="caution">
    <text evidence="5">The sequence shown here is derived from an EMBL/GenBank/DDBJ whole genome shotgun (WGS) entry which is preliminary data.</text>
</comment>
<sequence>MERHFSRNYRSEERPKVSFPSLRFYPSLAGIMYRAGRIASAGKYNAERWVYDSFLVGKLMEKMGTNIIIEGVEVLDREGPCVFEANHMSTLETFLLPCIIQPRKDVTFVVKKSLLDYPCLGPVLASRDPLAIGRANPREDLATVLEGGKKLLEAGRSVIIFTQGSRRKDVKEEDFNSLGVKLARKADVPVIPIALKTDAWGEGALIKDMGWIKPQLPVHVRFGEAMEIKGPGKEEHAAVVRFIKENFDTWAAADGKA</sequence>
<dbReference type="SMART" id="SM00563">
    <property type="entry name" value="PlsC"/>
    <property type="match status" value="1"/>
</dbReference>
<dbReference type="EMBL" id="DYZA01000249">
    <property type="protein sequence ID" value="HJD98376.1"/>
    <property type="molecule type" value="Genomic_DNA"/>
</dbReference>
<dbReference type="GO" id="GO:0003841">
    <property type="term" value="F:1-acylglycerol-3-phosphate O-acyltransferase activity"/>
    <property type="evidence" value="ECO:0007669"/>
    <property type="project" value="TreeGrafter"/>
</dbReference>
<comment type="pathway">
    <text evidence="1">Lipid metabolism.</text>
</comment>
<reference evidence="5" key="1">
    <citation type="journal article" date="2021" name="PeerJ">
        <title>Extensive microbial diversity within the chicken gut microbiome revealed by metagenomics and culture.</title>
        <authorList>
            <person name="Gilroy R."/>
            <person name="Ravi A."/>
            <person name="Getino M."/>
            <person name="Pursley I."/>
            <person name="Horton D.L."/>
            <person name="Alikhan N.F."/>
            <person name="Baker D."/>
            <person name="Gharbi K."/>
            <person name="Hall N."/>
            <person name="Watson M."/>
            <person name="Adriaenssens E.M."/>
            <person name="Foster-Nyarko E."/>
            <person name="Jarju S."/>
            <person name="Secka A."/>
            <person name="Antonio M."/>
            <person name="Oren A."/>
            <person name="Chaudhuri R.R."/>
            <person name="La Ragione R."/>
            <person name="Hildebrand F."/>
            <person name="Pallen M.J."/>
        </authorList>
    </citation>
    <scope>NUCLEOTIDE SEQUENCE</scope>
    <source>
        <strain evidence="5">ChiGjej2B2-19336</strain>
    </source>
</reference>
<name>A0A921DSP7_9BACT</name>
<keyword evidence="3 5" id="KW-0012">Acyltransferase</keyword>
<dbReference type="AlphaFoldDB" id="A0A921DSP7"/>
<keyword evidence="2" id="KW-0808">Transferase</keyword>
<proteinExistence type="predicted"/>